<evidence type="ECO:0000256" key="3">
    <source>
        <dbReference type="ARBA" id="ARBA00015749"/>
    </source>
</evidence>
<dbReference type="InterPro" id="IPR001098">
    <property type="entry name" value="DNA-dir_DNA_pol_A_palm_dom"/>
</dbReference>
<evidence type="ECO:0000259" key="12">
    <source>
        <dbReference type="SMART" id="SM00482"/>
    </source>
</evidence>
<dbReference type="KEGG" id="vg:55006886"/>
<feature type="domain" description="DNA-directed DNA polymerase family A palm" evidence="12">
    <location>
        <begin position="409"/>
        <end position="599"/>
    </location>
</feature>
<dbReference type="InterPro" id="IPR043502">
    <property type="entry name" value="DNA/RNA_pol_sf"/>
</dbReference>
<evidence type="ECO:0000256" key="5">
    <source>
        <dbReference type="ARBA" id="ARBA00022695"/>
    </source>
</evidence>
<dbReference type="PRINTS" id="PR00868">
    <property type="entry name" value="DNAPOLI"/>
</dbReference>
<gene>
    <name evidence="13" type="primary">41</name>
    <name evidence="13" type="ORF">PBI_YANG_41</name>
</gene>
<evidence type="ECO:0000256" key="9">
    <source>
        <dbReference type="ARBA" id="ARBA00023125"/>
    </source>
</evidence>
<keyword evidence="7" id="KW-0239">DNA-directed DNA polymerase</keyword>
<dbReference type="InterPro" id="IPR036397">
    <property type="entry name" value="RNaseH_sf"/>
</dbReference>
<dbReference type="GO" id="GO:0003677">
    <property type="term" value="F:DNA binding"/>
    <property type="evidence" value="ECO:0007669"/>
    <property type="project" value="UniProtKB-KW"/>
</dbReference>
<dbReference type="Pfam" id="PF00476">
    <property type="entry name" value="DNA_pol_A"/>
    <property type="match status" value="1"/>
</dbReference>
<comment type="catalytic activity">
    <reaction evidence="10">
        <text>DNA(n) + a 2'-deoxyribonucleoside 5'-triphosphate = DNA(n+1) + diphosphate</text>
        <dbReference type="Rhea" id="RHEA:22508"/>
        <dbReference type="Rhea" id="RHEA-COMP:17339"/>
        <dbReference type="Rhea" id="RHEA-COMP:17340"/>
        <dbReference type="ChEBI" id="CHEBI:33019"/>
        <dbReference type="ChEBI" id="CHEBI:61560"/>
        <dbReference type="ChEBI" id="CHEBI:173112"/>
        <dbReference type="EC" id="2.7.7.7"/>
    </reaction>
</comment>
<evidence type="ECO:0000256" key="1">
    <source>
        <dbReference type="ARBA" id="ARBA00007705"/>
    </source>
</evidence>
<feature type="domain" description="3'-5' exonuclease" evidence="11">
    <location>
        <begin position="38"/>
        <end position="237"/>
    </location>
</feature>
<accession>A0A3G2KJD2</accession>
<comment type="similarity">
    <text evidence="1">Belongs to the DNA polymerase type-A family.</text>
</comment>
<dbReference type="PROSITE" id="PS00447">
    <property type="entry name" value="DNA_POLYMERASE_A"/>
    <property type="match status" value="1"/>
</dbReference>
<evidence type="ECO:0000313" key="14">
    <source>
        <dbReference type="Proteomes" id="UP000273593"/>
    </source>
</evidence>
<organism evidence="13 14">
    <name type="scientific">Arthrobacter phage Yang</name>
    <dbReference type="NCBI Taxonomy" id="2419970"/>
    <lineage>
        <taxon>Viruses</taxon>
        <taxon>Duplodnaviria</taxon>
        <taxon>Heunggongvirae</taxon>
        <taxon>Uroviricota</taxon>
        <taxon>Caudoviricetes</taxon>
        <taxon>Casidaviridae</taxon>
        <taxon>Yangvirus</taxon>
        <taxon>Yangvirus yang</taxon>
        <taxon>Arthobacter virus Yang</taxon>
    </lineage>
</organism>
<dbReference type="GO" id="GO:0003887">
    <property type="term" value="F:DNA-directed DNA polymerase activity"/>
    <property type="evidence" value="ECO:0007669"/>
    <property type="project" value="UniProtKB-KW"/>
</dbReference>
<evidence type="ECO:0000256" key="4">
    <source>
        <dbReference type="ARBA" id="ARBA00022679"/>
    </source>
</evidence>
<dbReference type="GO" id="GO:0008408">
    <property type="term" value="F:3'-5' exonuclease activity"/>
    <property type="evidence" value="ECO:0007669"/>
    <property type="project" value="InterPro"/>
</dbReference>
<dbReference type="SUPFAM" id="SSF53098">
    <property type="entry name" value="Ribonuclease H-like"/>
    <property type="match status" value="1"/>
</dbReference>
<dbReference type="SMART" id="SM00474">
    <property type="entry name" value="35EXOc"/>
    <property type="match status" value="1"/>
</dbReference>
<dbReference type="InterPro" id="IPR019760">
    <property type="entry name" value="DNA-dir_DNA_pol_A_CS"/>
</dbReference>
<evidence type="ECO:0000256" key="7">
    <source>
        <dbReference type="ARBA" id="ARBA00022932"/>
    </source>
</evidence>
<keyword evidence="14" id="KW-1185">Reference proteome</keyword>
<evidence type="ECO:0000256" key="2">
    <source>
        <dbReference type="ARBA" id="ARBA00012417"/>
    </source>
</evidence>
<dbReference type="GO" id="GO:0006302">
    <property type="term" value="P:double-strand break repair"/>
    <property type="evidence" value="ECO:0007669"/>
    <property type="project" value="TreeGrafter"/>
</dbReference>
<keyword evidence="6" id="KW-0235">DNA replication</keyword>
<dbReference type="PANTHER" id="PTHR10133:SF27">
    <property type="entry name" value="DNA POLYMERASE NU"/>
    <property type="match status" value="1"/>
</dbReference>
<dbReference type="Pfam" id="PF01612">
    <property type="entry name" value="DNA_pol_A_exo1"/>
    <property type="match status" value="1"/>
</dbReference>
<dbReference type="InterPro" id="IPR002562">
    <property type="entry name" value="3'-5'_exonuclease_dom"/>
</dbReference>
<dbReference type="Gene3D" id="1.10.150.20">
    <property type="entry name" value="5' to 3' exonuclease, C-terminal subdomain"/>
    <property type="match status" value="1"/>
</dbReference>
<proteinExistence type="inferred from homology"/>
<dbReference type="InterPro" id="IPR012337">
    <property type="entry name" value="RNaseH-like_sf"/>
</dbReference>
<dbReference type="Gene3D" id="3.30.420.10">
    <property type="entry name" value="Ribonuclease H-like superfamily/Ribonuclease H"/>
    <property type="match status" value="1"/>
</dbReference>
<dbReference type="SMART" id="SM00482">
    <property type="entry name" value="POLAc"/>
    <property type="match status" value="1"/>
</dbReference>
<evidence type="ECO:0000259" key="11">
    <source>
        <dbReference type="SMART" id="SM00474"/>
    </source>
</evidence>
<dbReference type="GO" id="GO:0039693">
    <property type="term" value="P:viral DNA genome replication"/>
    <property type="evidence" value="ECO:0007669"/>
    <property type="project" value="UniProtKB-KW"/>
</dbReference>
<dbReference type="PANTHER" id="PTHR10133">
    <property type="entry name" value="DNA POLYMERASE I"/>
    <property type="match status" value="1"/>
</dbReference>
<evidence type="ECO:0000313" key="13">
    <source>
        <dbReference type="EMBL" id="AYN59126.1"/>
    </source>
</evidence>
<evidence type="ECO:0000256" key="8">
    <source>
        <dbReference type="ARBA" id="ARBA00023109"/>
    </source>
</evidence>
<keyword evidence="9" id="KW-0238">DNA-binding</keyword>
<dbReference type="Proteomes" id="UP000273593">
    <property type="component" value="Segment"/>
</dbReference>
<dbReference type="RefSeq" id="YP_009815659.1">
    <property type="nucleotide sequence ID" value="NC_048097.1"/>
</dbReference>
<keyword evidence="8" id="KW-1194">Viral DNA replication</keyword>
<dbReference type="Gene3D" id="3.30.70.370">
    <property type="match status" value="1"/>
</dbReference>
<dbReference type="SUPFAM" id="SSF56672">
    <property type="entry name" value="DNA/RNA polymerases"/>
    <property type="match status" value="1"/>
</dbReference>
<evidence type="ECO:0000256" key="6">
    <source>
        <dbReference type="ARBA" id="ARBA00022705"/>
    </source>
</evidence>
<keyword evidence="4" id="KW-0808">Transferase</keyword>
<sequence>MTERGRFDSSAAHHRLHDSKEEPLITLAHTIAGDDCRIFMPERRSELHGFHDFLAQGDKVLGLDTETTGLGIYERDFETRLVQIGNGVEAWVLRVDLFADEIRRALRQNRHFVVHNAAYDLQVIDRTLGVKIEELASRVFDTRIFAHLLDPRLRAEGGAGLRLKELSEIYVDDTAPDTEKGLAAVFHTIKHPRTGKPCTKDNGWRYVPIDNETYVRYAGLDVILVTRLFYELAPVIKELGLNDLSKFEHHLQGLLCLMQRKGMKLDVDYIRELRVDLQKEHEEYALIAKRYGVENINSTDQVAEALLGMGEELTETTASGKWKVDKAVLSTLADLDREWERIEARTPNPLADAVMRAKRASKWQTSYVDAFLDYRDEEDRLHASIGGLQARTARMSVSRPPLQQLPSGDWKIRRAVVADPGHLMISSDYDQIELRVLAALADVKGMKHAIETGVDLHDYTASLIWGEGFTKFQRKLGKGIGFGKVYGGGKDTLARQTGAEIDAVASAIAEYDRVYPEIKRYSKKLQSRAEFGKKEVITVSGRHLPLDRDRLYSATNYVIQSTARDVLAQAIVDLFDAGLGDYLLLPIHDELLAQAPEKDAAEVAQELGRIMSGNFYGVPLTSTGEVTGKNWGAAYGADPQGGIW</sequence>
<dbReference type="GeneID" id="55006886"/>
<reference evidence="14" key="1">
    <citation type="submission" date="2018-09" db="EMBL/GenBank/DDBJ databases">
        <authorList>
            <person name="Rimple P.A."/>
            <person name="Stoner T.H."/>
            <person name="Garlena R.A."/>
            <person name="Russell D.A."/>
            <person name="Pope W.H."/>
            <person name="Jacobs-Sera D."/>
            <person name="Hatfull G.F."/>
        </authorList>
    </citation>
    <scope>NUCLEOTIDE SEQUENCE [LARGE SCALE GENOMIC DNA]</scope>
</reference>
<dbReference type="EMBL" id="MH834629">
    <property type="protein sequence ID" value="AYN59126.1"/>
    <property type="molecule type" value="Genomic_DNA"/>
</dbReference>
<protein>
    <recommendedName>
        <fullName evidence="3">DNA polymerase</fullName>
        <ecNumber evidence="2">2.7.7.7</ecNumber>
    </recommendedName>
</protein>
<dbReference type="Gene3D" id="1.20.1060.10">
    <property type="entry name" value="Taq DNA Polymerase, Chain T, domain 4"/>
    <property type="match status" value="1"/>
</dbReference>
<evidence type="ECO:0000256" key="10">
    <source>
        <dbReference type="ARBA" id="ARBA00049244"/>
    </source>
</evidence>
<dbReference type="EC" id="2.7.7.7" evidence="2"/>
<name>A0A3G2KJD2_9CAUD</name>
<dbReference type="InterPro" id="IPR002298">
    <property type="entry name" value="DNA_polymerase_A"/>
</dbReference>
<keyword evidence="5" id="KW-0548">Nucleotidyltransferase</keyword>
<dbReference type="GO" id="GO:0006261">
    <property type="term" value="P:DNA-templated DNA replication"/>
    <property type="evidence" value="ECO:0007669"/>
    <property type="project" value="InterPro"/>
</dbReference>